<comment type="caution">
    <text evidence="8">The sequence shown here is derived from an EMBL/GenBank/DDBJ whole genome shotgun (WGS) entry which is preliminary data.</text>
</comment>
<dbReference type="PANTHER" id="PTHR12547:SF18">
    <property type="entry name" value="PROTEIN TIS11"/>
    <property type="match status" value="1"/>
</dbReference>
<accession>A0AAV1I267</accession>
<dbReference type="Pfam" id="PF00642">
    <property type="entry name" value="zf-CCCH"/>
    <property type="match status" value="2"/>
</dbReference>
<evidence type="ECO:0000256" key="2">
    <source>
        <dbReference type="ARBA" id="ARBA00022737"/>
    </source>
</evidence>
<dbReference type="SMART" id="SM00356">
    <property type="entry name" value="ZnF_C3H1"/>
    <property type="match status" value="2"/>
</dbReference>
<dbReference type="FunFam" id="4.10.1000.10:FF:000001">
    <property type="entry name" value="zinc finger CCCH domain-containing protein 15-like"/>
    <property type="match status" value="1"/>
</dbReference>
<evidence type="ECO:0000256" key="1">
    <source>
        <dbReference type="ARBA" id="ARBA00022723"/>
    </source>
</evidence>
<dbReference type="InterPro" id="IPR036855">
    <property type="entry name" value="Znf_CCCH_sf"/>
</dbReference>
<proteinExistence type="predicted"/>
<gene>
    <name evidence="8" type="ORF">CVIRNUC_003179</name>
</gene>
<keyword evidence="1 5" id="KW-0479">Metal-binding</keyword>
<protein>
    <recommendedName>
        <fullName evidence="7">C3H1-type domain-containing protein</fullName>
    </recommendedName>
</protein>
<organism evidence="8 9">
    <name type="scientific">Coccomyxa viridis</name>
    <dbReference type="NCBI Taxonomy" id="1274662"/>
    <lineage>
        <taxon>Eukaryota</taxon>
        <taxon>Viridiplantae</taxon>
        <taxon>Chlorophyta</taxon>
        <taxon>core chlorophytes</taxon>
        <taxon>Trebouxiophyceae</taxon>
        <taxon>Trebouxiophyceae incertae sedis</taxon>
        <taxon>Coccomyxaceae</taxon>
        <taxon>Coccomyxa</taxon>
    </lineage>
</organism>
<feature type="zinc finger region" description="C3H1-type" evidence="5">
    <location>
        <begin position="199"/>
        <end position="227"/>
    </location>
</feature>
<sequence length="438" mass="46384">MAAGGSEQSRSGLGDCLKPSEAVVEDVPAKQPSGFGQVAGAPDSYPECLQNSLSVPDMQPRLPEAPVSELGVGPSGVHAQSAGQHQGDLLPLGLLQKPLDGVSYPQLQPLLALLSAAQQTKPGLLMRSSSCEVPTGSSRKLPHKRTPNVLYKTELCRTWSATGQCRYGSKCQFAHGFHELRPVQRHPKYKTEVNAIAFLKALVVCRTFAATGSCTYGTRCKFIHNQDADTDSDDMEELSGFTAPAKAHSMPVNFGSPSSVTHASLLSALRSLLITSQGRRTPAPHDNASRNSVYQRSSPLGSVSEGRLCTPSIPPQVSQLGRQSFTDGDKALDMQYGDDTGHSRLSQAAAGLKLLQSHNPALSTFAQALGRHGPGLPTENSRTSAIMGLLSPAPYGTDVAVPDQQDLWQSPAPLPSSIGRMPAAAAGYHTNGTQAFWS</sequence>
<feature type="compositionally biased region" description="Polar residues" evidence="6">
    <location>
        <begin position="1"/>
        <end position="11"/>
    </location>
</feature>
<keyword evidence="9" id="KW-1185">Reference proteome</keyword>
<dbReference type="GO" id="GO:0003729">
    <property type="term" value="F:mRNA binding"/>
    <property type="evidence" value="ECO:0007669"/>
    <property type="project" value="InterPro"/>
</dbReference>
<evidence type="ECO:0000256" key="4">
    <source>
        <dbReference type="ARBA" id="ARBA00022833"/>
    </source>
</evidence>
<feature type="zinc finger region" description="C3H1-type" evidence="5">
    <location>
        <begin position="150"/>
        <end position="178"/>
    </location>
</feature>
<evidence type="ECO:0000256" key="3">
    <source>
        <dbReference type="ARBA" id="ARBA00022771"/>
    </source>
</evidence>
<dbReference type="Gene3D" id="4.10.1000.10">
    <property type="entry name" value="Zinc finger, CCCH-type"/>
    <property type="match status" value="2"/>
</dbReference>
<feature type="domain" description="C3H1-type" evidence="7">
    <location>
        <begin position="199"/>
        <end position="227"/>
    </location>
</feature>
<reference evidence="8 9" key="1">
    <citation type="submission" date="2023-10" db="EMBL/GenBank/DDBJ databases">
        <authorList>
            <person name="Maclean D."/>
            <person name="Macfadyen A."/>
        </authorList>
    </citation>
    <scope>NUCLEOTIDE SEQUENCE [LARGE SCALE GENOMIC DNA]</scope>
</reference>
<dbReference type="PANTHER" id="PTHR12547">
    <property type="entry name" value="CCCH ZINC FINGER/TIS11-RELATED"/>
    <property type="match status" value="1"/>
</dbReference>
<feature type="region of interest" description="Disordered" evidence="6">
    <location>
        <begin position="1"/>
        <end position="42"/>
    </location>
</feature>
<keyword evidence="2" id="KW-0677">Repeat</keyword>
<dbReference type="EMBL" id="CAUYUE010000004">
    <property type="protein sequence ID" value="CAK0764649.1"/>
    <property type="molecule type" value="Genomic_DNA"/>
</dbReference>
<dbReference type="SUPFAM" id="SSF90229">
    <property type="entry name" value="CCCH zinc finger"/>
    <property type="match status" value="2"/>
</dbReference>
<evidence type="ECO:0000313" key="8">
    <source>
        <dbReference type="EMBL" id="CAK0764649.1"/>
    </source>
</evidence>
<dbReference type="Proteomes" id="UP001314263">
    <property type="component" value="Unassembled WGS sequence"/>
</dbReference>
<evidence type="ECO:0000256" key="5">
    <source>
        <dbReference type="PROSITE-ProRule" id="PRU00723"/>
    </source>
</evidence>
<feature type="domain" description="C3H1-type" evidence="7">
    <location>
        <begin position="150"/>
        <end position="178"/>
    </location>
</feature>
<keyword evidence="3 5" id="KW-0863">Zinc-finger</keyword>
<evidence type="ECO:0000259" key="7">
    <source>
        <dbReference type="PROSITE" id="PS50103"/>
    </source>
</evidence>
<dbReference type="PROSITE" id="PS50103">
    <property type="entry name" value="ZF_C3H1"/>
    <property type="match status" value="2"/>
</dbReference>
<keyword evidence="4 5" id="KW-0862">Zinc</keyword>
<dbReference type="AlphaFoldDB" id="A0AAV1I267"/>
<evidence type="ECO:0000256" key="6">
    <source>
        <dbReference type="SAM" id="MobiDB-lite"/>
    </source>
</evidence>
<dbReference type="InterPro" id="IPR000571">
    <property type="entry name" value="Znf_CCCH"/>
</dbReference>
<feature type="region of interest" description="Disordered" evidence="6">
    <location>
        <begin position="278"/>
        <end position="301"/>
    </location>
</feature>
<evidence type="ECO:0000313" key="9">
    <source>
        <dbReference type="Proteomes" id="UP001314263"/>
    </source>
</evidence>
<feature type="compositionally biased region" description="Polar residues" evidence="6">
    <location>
        <begin position="289"/>
        <end position="301"/>
    </location>
</feature>
<dbReference type="GO" id="GO:0008270">
    <property type="term" value="F:zinc ion binding"/>
    <property type="evidence" value="ECO:0007669"/>
    <property type="project" value="UniProtKB-KW"/>
</dbReference>
<dbReference type="InterPro" id="IPR045877">
    <property type="entry name" value="ZFP36-like"/>
</dbReference>
<name>A0AAV1I267_9CHLO</name>